<dbReference type="HOGENOM" id="CLU_2924308_0_0_1"/>
<sequence>MKPTRLTRTHKSSQNHFPDGSFTCILNRSVRSRLWIRRSGNDRRTNAQAGDSYILLYTNDN</sequence>
<accession>L8WXP8</accession>
<evidence type="ECO:0000313" key="1">
    <source>
        <dbReference type="EMBL" id="ELU41602.1"/>
    </source>
</evidence>
<dbReference type="AlphaFoldDB" id="L8WXP8"/>
<organism evidence="1 2">
    <name type="scientific">Thanatephorus cucumeris (strain AG1-IA)</name>
    <name type="common">Rice sheath blight fungus</name>
    <name type="synonym">Rhizoctonia solani</name>
    <dbReference type="NCBI Taxonomy" id="983506"/>
    <lineage>
        <taxon>Eukaryota</taxon>
        <taxon>Fungi</taxon>
        <taxon>Dikarya</taxon>
        <taxon>Basidiomycota</taxon>
        <taxon>Agaricomycotina</taxon>
        <taxon>Agaricomycetes</taxon>
        <taxon>Cantharellales</taxon>
        <taxon>Ceratobasidiaceae</taxon>
        <taxon>Rhizoctonia</taxon>
        <taxon>Rhizoctonia solani AG-1</taxon>
    </lineage>
</organism>
<keyword evidence="2" id="KW-1185">Reference proteome</keyword>
<dbReference type="EMBL" id="AFRT01001028">
    <property type="protein sequence ID" value="ELU41602.1"/>
    <property type="molecule type" value="Genomic_DNA"/>
</dbReference>
<reference evidence="1 2" key="1">
    <citation type="journal article" date="2013" name="Nat. Commun.">
        <title>The evolution and pathogenic mechanisms of the rice sheath blight pathogen.</title>
        <authorList>
            <person name="Zheng A."/>
            <person name="Lin R."/>
            <person name="Xu L."/>
            <person name="Qin P."/>
            <person name="Tang C."/>
            <person name="Ai P."/>
            <person name="Zhang D."/>
            <person name="Liu Y."/>
            <person name="Sun Z."/>
            <person name="Feng H."/>
            <person name="Wang Y."/>
            <person name="Chen Y."/>
            <person name="Liang X."/>
            <person name="Fu R."/>
            <person name="Li Q."/>
            <person name="Zhang J."/>
            <person name="Yu X."/>
            <person name="Xie Z."/>
            <person name="Ding L."/>
            <person name="Guan P."/>
            <person name="Tang J."/>
            <person name="Liang Y."/>
            <person name="Wang S."/>
            <person name="Deng Q."/>
            <person name="Li S."/>
            <person name="Zhu J."/>
            <person name="Wang L."/>
            <person name="Liu H."/>
            <person name="Li P."/>
        </authorList>
    </citation>
    <scope>NUCLEOTIDE SEQUENCE [LARGE SCALE GENOMIC DNA]</scope>
    <source>
        <strain evidence="2">AG-1 IA</strain>
    </source>
</reference>
<comment type="caution">
    <text evidence="1">The sequence shown here is derived from an EMBL/GenBank/DDBJ whole genome shotgun (WGS) entry which is preliminary data.</text>
</comment>
<dbReference type="Proteomes" id="UP000011668">
    <property type="component" value="Unassembled WGS sequence"/>
</dbReference>
<evidence type="ECO:0000313" key="2">
    <source>
        <dbReference type="Proteomes" id="UP000011668"/>
    </source>
</evidence>
<name>L8WXP8_THACA</name>
<gene>
    <name evidence="1" type="ORF">AG1IA_04368</name>
</gene>
<proteinExistence type="predicted"/>
<protein>
    <submittedName>
        <fullName evidence="1">Uncharacterized protein</fullName>
    </submittedName>
</protein>